<dbReference type="Gene3D" id="4.10.60.10">
    <property type="entry name" value="Zinc finger, CCHC-type"/>
    <property type="match status" value="2"/>
</dbReference>
<dbReference type="InterPro" id="IPR036875">
    <property type="entry name" value="Znf_CCHC_sf"/>
</dbReference>
<evidence type="ECO:0000313" key="4">
    <source>
        <dbReference type="Proteomes" id="UP001417504"/>
    </source>
</evidence>
<dbReference type="InterPro" id="IPR032567">
    <property type="entry name" value="RTL1-rel"/>
</dbReference>
<reference evidence="3 4" key="1">
    <citation type="submission" date="2024-01" db="EMBL/GenBank/DDBJ databases">
        <title>Genome assemblies of Stephania.</title>
        <authorList>
            <person name="Yang L."/>
        </authorList>
    </citation>
    <scope>NUCLEOTIDE SEQUENCE [LARGE SCALE GENOMIC DNA]</scope>
    <source>
        <strain evidence="3">QJT</strain>
        <tissue evidence="3">Leaf</tissue>
    </source>
</reference>
<dbReference type="Pfam" id="PF08284">
    <property type="entry name" value="RVP_2"/>
    <property type="match status" value="1"/>
</dbReference>
<name>A0AAP0JCL7_9MAGN</name>
<dbReference type="SUPFAM" id="SSF57756">
    <property type="entry name" value="Retrovirus zinc finger-like domains"/>
    <property type="match status" value="1"/>
</dbReference>
<dbReference type="GO" id="GO:0008270">
    <property type="term" value="F:zinc ion binding"/>
    <property type="evidence" value="ECO:0007669"/>
    <property type="project" value="UniProtKB-KW"/>
</dbReference>
<dbReference type="Pfam" id="PF00098">
    <property type="entry name" value="zf-CCHC"/>
    <property type="match status" value="2"/>
</dbReference>
<protein>
    <recommendedName>
        <fullName evidence="2">CCHC-type domain-containing protein</fullName>
    </recommendedName>
</protein>
<sequence>MSGQGSSRRDYSAQRPAGACYRCGQMGHLVRECPQPAEFRQRPAGACHQCGQTGHYIRECPQPVDVQQRVAPRQQHTRERAHVVAEPDPQATRHLVEGMIYICGHLMYVMIDSGSTVSFISGRMVDELGLRPIRLERPLVLSTAAGDKIYPNMICERCIVEIEGHKLPIDLRVLEFLEFDALLGMDWLGPYHAQIDCFDKTVTFQILGQPEFTFRGGATQLRVTRGRVATSSEIKTFMSVLSTVGRAEAKIDKVPVVCEFPGRVSKRASRLPPTREIDFIIDLVPEPNRYQFHRTDGS</sequence>
<dbReference type="PANTHER" id="PTHR15503">
    <property type="entry name" value="LDOC1 RELATED"/>
    <property type="match status" value="1"/>
</dbReference>
<organism evidence="3 4">
    <name type="scientific">Stephania japonica</name>
    <dbReference type="NCBI Taxonomy" id="461633"/>
    <lineage>
        <taxon>Eukaryota</taxon>
        <taxon>Viridiplantae</taxon>
        <taxon>Streptophyta</taxon>
        <taxon>Embryophyta</taxon>
        <taxon>Tracheophyta</taxon>
        <taxon>Spermatophyta</taxon>
        <taxon>Magnoliopsida</taxon>
        <taxon>Ranunculales</taxon>
        <taxon>Menispermaceae</taxon>
        <taxon>Menispermoideae</taxon>
        <taxon>Cissampelideae</taxon>
        <taxon>Stephania</taxon>
    </lineage>
</organism>
<dbReference type="CDD" id="cd00303">
    <property type="entry name" value="retropepsin_like"/>
    <property type="match status" value="1"/>
</dbReference>
<dbReference type="SMART" id="SM00343">
    <property type="entry name" value="ZnF_C2HC"/>
    <property type="match status" value="2"/>
</dbReference>
<dbReference type="EMBL" id="JBBNAE010000004">
    <property type="protein sequence ID" value="KAK9130561.1"/>
    <property type="molecule type" value="Genomic_DNA"/>
</dbReference>
<dbReference type="PROSITE" id="PS50158">
    <property type="entry name" value="ZF_CCHC"/>
    <property type="match status" value="2"/>
</dbReference>
<accession>A0AAP0JCL7</accession>
<keyword evidence="1" id="KW-0479">Metal-binding</keyword>
<comment type="caution">
    <text evidence="3">The sequence shown here is derived from an EMBL/GenBank/DDBJ whole genome shotgun (WGS) entry which is preliminary data.</text>
</comment>
<keyword evidence="4" id="KW-1185">Reference proteome</keyword>
<dbReference type="InterPro" id="IPR021109">
    <property type="entry name" value="Peptidase_aspartic_dom_sf"/>
</dbReference>
<evidence type="ECO:0000256" key="1">
    <source>
        <dbReference type="PROSITE-ProRule" id="PRU00047"/>
    </source>
</evidence>
<proteinExistence type="predicted"/>
<evidence type="ECO:0000259" key="2">
    <source>
        <dbReference type="PROSITE" id="PS50158"/>
    </source>
</evidence>
<dbReference type="Gene3D" id="2.40.70.10">
    <property type="entry name" value="Acid Proteases"/>
    <property type="match status" value="1"/>
</dbReference>
<keyword evidence="1" id="KW-0863">Zinc-finger</keyword>
<keyword evidence="1" id="KW-0862">Zinc</keyword>
<feature type="domain" description="CCHC-type" evidence="2">
    <location>
        <begin position="47"/>
        <end position="62"/>
    </location>
</feature>
<dbReference type="Proteomes" id="UP001417504">
    <property type="component" value="Unassembled WGS sequence"/>
</dbReference>
<dbReference type="GO" id="GO:0003676">
    <property type="term" value="F:nucleic acid binding"/>
    <property type="evidence" value="ECO:0007669"/>
    <property type="project" value="InterPro"/>
</dbReference>
<gene>
    <name evidence="3" type="ORF">Sjap_011048</name>
</gene>
<evidence type="ECO:0000313" key="3">
    <source>
        <dbReference type="EMBL" id="KAK9130561.1"/>
    </source>
</evidence>
<feature type="domain" description="CCHC-type" evidence="2">
    <location>
        <begin position="20"/>
        <end position="35"/>
    </location>
</feature>
<dbReference type="SUPFAM" id="SSF50630">
    <property type="entry name" value="Acid proteases"/>
    <property type="match status" value="1"/>
</dbReference>
<dbReference type="PANTHER" id="PTHR15503:SF42">
    <property type="entry name" value="ZINC FINGER, CCHC-TYPE, RETROTRANSPOSON GAG DOMAIN, ASPARTIC PEPTIDASE DOMAIN PROTEIN-RELATED"/>
    <property type="match status" value="1"/>
</dbReference>
<dbReference type="AlphaFoldDB" id="A0AAP0JCL7"/>
<dbReference type="InterPro" id="IPR001878">
    <property type="entry name" value="Znf_CCHC"/>
</dbReference>